<dbReference type="AlphaFoldDB" id="A0A5D3YAQ5"/>
<dbReference type="SUPFAM" id="SSF50494">
    <property type="entry name" value="Trypsin-like serine proteases"/>
    <property type="match status" value="1"/>
</dbReference>
<dbReference type="PANTHER" id="PTHR13966:SF5">
    <property type="entry name" value="ENDONUCLEASE G, MITOCHONDRIAL"/>
    <property type="match status" value="1"/>
</dbReference>
<dbReference type="GO" id="GO:0003676">
    <property type="term" value="F:nucleic acid binding"/>
    <property type="evidence" value="ECO:0007669"/>
    <property type="project" value="InterPro"/>
</dbReference>
<keyword evidence="5" id="KW-0540">Nuclease</keyword>
<feature type="active site" description="Proton acceptor" evidence="1">
    <location>
        <position position="484"/>
    </location>
</feature>
<dbReference type="InterPro" id="IPR001604">
    <property type="entry name" value="Endo_G_ENPP1-like_dom"/>
</dbReference>
<dbReference type="SMART" id="SM00892">
    <property type="entry name" value="Endonuclease_NS"/>
    <property type="match status" value="1"/>
</dbReference>
<dbReference type="InterPro" id="IPR040255">
    <property type="entry name" value="Non-specific_endonuclease"/>
</dbReference>
<evidence type="ECO:0000259" key="3">
    <source>
        <dbReference type="SMART" id="SM00477"/>
    </source>
</evidence>
<dbReference type="SMART" id="SM00477">
    <property type="entry name" value="NUC"/>
    <property type="match status" value="1"/>
</dbReference>
<dbReference type="InterPro" id="IPR044925">
    <property type="entry name" value="His-Me_finger_sf"/>
</dbReference>
<dbReference type="GO" id="GO:0016787">
    <property type="term" value="F:hydrolase activity"/>
    <property type="evidence" value="ECO:0007669"/>
    <property type="project" value="InterPro"/>
</dbReference>
<sequence>MAYFDIKKKYNQEFVDLIRSLKARPVSRPSDAVLGARLTHLARSGGGFTGRDFERSIGRNDLLPINYLTRGQLASAAVGRVDVPEDFGGSGNWGTGFLITPRLMITNNHVISSIEEARCAVIEFGYEREANGQFKTSRRFRLDPDNTFITVPKDSLDFTLVAVMEESIDGMATIDKFGFLRLEPGIHKVQEGEFITVIQHPNGDEKFIAIRENKVIQIGDGQAGFRKDFLWYASDTAPGSSGAPTFNDNWQVVAVHHSGVPVTRINNGATEYQRTTGEWVSEETASNLPEDLLRWEANEGIRVSSIVNHIREQQKIAAAPSLLVKAFLDDIDGIRPLSGRSERISIVSPAPTVISTEFAEAERRARRRTHPISYYAGRAGYDRNFLGIEVSLPTLTERALRFGQVAPIEGSTDGELRYEHFSIVFNADRRLAFFTAVNIDGTKSVSLNRGSDTWFYDPRLPEDLQVGDELYSNESGGNYFDRGHLVRRLDPVWGDVAILTRANEDTFHWTNCTPQYWEFNQRQSLWQGLENFILTNTDQDDLRATVFTGPLFQDNDEIHRGVKIPQAFWKVVVVVDGSGKLYSSAYVVSQEQYAHNIPFERLPVGNFNNFQVSIARLEQRTGISFGTNVLAADVIKGETTDRPLRGLVDIQHPRRSSIPKAGFGQFDSFEAFLTAYTRAQGIEAQQENALLGLEARRKQMRKRRERDIVEIEALVAQYLGIDNNGGDRHQHIMLTVTQSIEGDIDVDVDVNDDIQRVIANQEEVFLSIRFGDRLGLPRPVPGVQNGSMLRLRGEWITRDRAYAHGGARMSVLHFTHHPIGFVCALDQCWQ</sequence>
<feature type="binding site" evidence="2">
    <location>
        <position position="520"/>
    </location>
    <ligand>
        <name>Mg(2+)</name>
        <dbReference type="ChEBI" id="CHEBI:18420"/>
        <note>catalytic</note>
    </ligand>
</feature>
<dbReference type="GO" id="GO:0046872">
    <property type="term" value="F:metal ion binding"/>
    <property type="evidence" value="ECO:0007669"/>
    <property type="project" value="UniProtKB-KW"/>
</dbReference>
<evidence type="ECO:0000259" key="4">
    <source>
        <dbReference type="SMART" id="SM00892"/>
    </source>
</evidence>
<dbReference type="Proteomes" id="UP000324176">
    <property type="component" value="Unassembled WGS sequence"/>
</dbReference>
<feature type="domain" description="ENPP1-3/EXOG-like endonuclease/phosphodiesterase" evidence="3">
    <location>
        <begin position="418"/>
        <end position="632"/>
    </location>
</feature>
<dbReference type="Gene3D" id="2.40.10.10">
    <property type="entry name" value="Trypsin-like serine proteases"/>
    <property type="match status" value="2"/>
</dbReference>
<name>A0A5D3YAQ5_9PROT</name>
<dbReference type="Gene3D" id="3.40.570.10">
    <property type="entry name" value="Extracellular Endonuclease, subunit A"/>
    <property type="match status" value="1"/>
</dbReference>
<dbReference type="InterPro" id="IPR044929">
    <property type="entry name" value="DNA/RNA_non-sp_Endonuclease_sf"/>
</dbReference>
<gene>
    <name evidence="5" type="ORF">BCL69_10696</name>
</gene>
<dbReference type="InterPro" id="IPR009003">
    <property type="entry name" value="Peptidase_S1_PA"/>
</dbReference>
<keyword evidence="5" id="KW-0255">Endonuclease</keyword>
<comment type="caution">
    <text evidence="5">The sequence shown here is derived from an EMBL/GenBank/DDBJ whole genome shotgun (WGS) entry which is preliminary data.</text>
</comment>
<accession>A0A5D3YAQ5</accession>
<proteinExistence type="predicted"/>
<dbReference type="PANTHER" id="PTHR13966">
    <property type="entry name" value="ENDONUCLEASE RELATED"/>
    <property type="match status" value="1"/>
</dbReference>
<dbReference type="EMBL" id="VNHT01000069">
    <property type="protein sequence ID" value="TYP78702.1"/>
    <property type="molecule type" value="Genomic_DNA"/>
</dbReference>
<feature type="domain" description="DNA/RNA non-specific endonuclease/pyrophosphatase/phosphodiesterase" evidence="4">
    <location>
        <begin position="417"/>
        <end position="632"/>
    </location>
</feature>
<keyword evidence="5" id="KW-0378">Hydrolase</keyword>
<dbReference type="Pfam" id="PF01223">
    <property type="entry name" value="Endonuclease_NS"/>
    <property type="match status" value="1"/>
</dbReference>
<evidence type="ECO:0000256" key="2">
    <source>
        <dbReference type="PIRSR" id="PIRSR640255-2"/>
    </source>
</evidence>
<dbReference type="SUPFAM" id="SSF54060">
    <property type="entry name" value="His-Me finger endonucleases"/>
    <property type="match status" value="1"/>
</dbReference>
<dbReference type="InterPro" id="IPR020821">
    <property type="entry name" value="ENPP1-3/EXOG-like_nuc-like"/>
</dbReference>
<dbReference type="RefSeq" id="WP_052752239.1">
    <property type="nucleotide sequence ID" value="NZ_CP011451.1"/>
</dbReference>
<dbReference type="InterPro" id="IPR043504">
    <property type="entry name" value="Peptidase_S1_PA_chymotrypsin"/>
</dbReference>
<evidence type="ECO:0000313" key="5">
    <source>
        <dbReference type="EMBL" id="TYP78702.1"/>
    </source>
</evidence>
<keyword evidence="2" id="KW-0479">Metal-binding</keyword>
<organism evidence="5 6">
    <name type="scientific">Nitrosomonas communis</name>
    <dbReference type="NCBI Taxonomy" id="44574"/>
    <lineage>
        <taxon>Bacteria</taxon>
        <taxon>Pseudomonadati</taxon>
        <taxon>Pseudomonadota</taxon>
        <taxon>Betaproteobacteria</taxon>
        <taxon>Nitrosomonadales</taxon>
        <taxon>Nitrosomonadaceae</taxon>
        <taxon>Nitrosomonas</taxon>
    </lineage>
</organism>
<dbReference type="CDD" id="cd00091">
    <property type="entry name" value="NUC"/>
    <property type="match status" value="1"/>
</dbReference>
<dbReference type="Pfam" id="PF13365">
    <property type="entry name" value="Trypsin_2"/>
    <property type="match status" value="1"/>
</dbReference>
<evidence type="ECO:0000256" key="1">
    <source>
        <dbReference type="PIRSR" id="PIRSR640255-1"/>
    </source>
</evidence>
<dbReference type="OrthoDB" id="513782at2"/>
<evidence type="ECO:0000313" key="6">
    <source>
        <dbReference type="Proteomes" id="UP000324176"/>
    </source>
</evidence>
<reference evidence="5 6" key="1">
    <citation type="submission" date="2019-07" db="EMBL/GenBank/DDBJ databases">
        <title>Active sludge and wastewater microbial communities from Klosterneuburg, Austria.</title>
        <authorList>
            <person name="Wagner M."/>
        </authorList>
    </citation>
    <scope>NUCLEOTIDE SEQUENCE [LARGE SCALE GENOMIC DNA]</scope>
    <source>
        <strain evidence="5 6">Nm2</strain>
    </source>
</reference>
<dbReference type="GO" id="GO:0004519">
    <property type="term" value="F:endonuclease activity"/>
    <property type="evidence" value="ECO:0007669"/>
    <property type="project" value="UniProtKB-KW"/>
</dbReference>
<protein>
    <submittedName>
        <fullName evidence="5">Endonuclease G</fullName>
    </submittedName>
</protein>